<accession>A0A401YYS5</accession>
<name>A0A401YYS5_9ACTN</name>
<evidence type="ECO:0000313" key="2">
    <source>
        <dbReference type="Proteomes" id="UP000286931"/>
    </source>
</evidence>
<protein>
    <submittedName>
        <fullName evidence="1">Uncharacterized protein</fullName>
    </submittedName>
</protein>
<proteinExistence type="predicted"/>
<gene>
    <name evidence="1" type="ORF">EHYA_07504</name>
</gene>
<dbReference type="Proteomes" id="UP000286931">
    <property type="component" value="Unassembled WGS sequence"/>
</dbReference>
<keyword evidence="2" id="KW-1185">Reference proteome</keyword>
<reference evidence="1 2" key="1">
    <citation type="submission" date="2018-12" db="EMBL/GenBank/DDBJ databases">
        <title>Draft genome sequence of Embleya hyalina NBRC 13850T.</title>
        <authorList>
            <person name="Komaki H."/>
            <person name="Hosoyama A."/>
            <person name="Kimura A."/>
            <person name="Ichikawa N."/>
            <person name="Tamura T."/>
        </authorList>
    </citation>
    <scope>NUCLEOTIDE SEQUENCE [LARGE SCALE GENOMIC DNA]</scope>
    <source>
        <strain evidence="1 2">NBRC 13850</strain>
    </source>
</reference>
<sequence>MRWHLRRIRRAPVRSDGRAALPYIRAYARM</sequence>
<comment type="caution">
    <text evidence="1">The sequence shown here is derived from an EMBL/GenBank/DDBJ whole genome shotgun (WGS) entry which is preliminary data.</text>
</comment>
<organism evidence="1 2">
    <name type="scientific">Embleya hyalina</name>
    <dbReference type="NCBI Taxonomy" id="516124"/>
    <lineage>
        <taxon>Bacteria</taxon>
        <taxon>Bacillati</taxon>
        <taxon>Actinomycetota</taxon>
        <taxon>Actinomycetes</taxon>
        <taxon>Kitasatosporales</taxon>
        <taxon>Streptomycetaceae</taxon>
        <taxon>Embleya</taxon>
    </lineage>
</organism>
<dbReference type="EMBL" id="BIFH01000034">
    <property type="protein sequence ID" value="GCD99782.1"/>
    <property type="molecule type" value="Genomic_DNA"/>
</dbReference>
<dbReference type="AlphaFoldDB" id="A0A401YYS5"/>
<evidence type="ECO:0000313" key="1">
    <source>
        <dbReference type="EMBL" id="GCD99782.1"/>
    </source>
</evidence>